<evidence type="ECO:0000313" key="8">
    <source>
        <dbReference type="Proteomes" id="UP000469380"/>
    </source>
</evidence>
<dbReference type="InterPro" id="IPR029050">
    <property type="entry name" value="Immunoprotect_excell_Ig-like"/>
</dbReference>
<dbReference type="Pfam" id="PF16729">
    <property type="entry name" value="DUF5067"/>
    <property type="match status" value="1"/>
</dbReference>
<feature type="signal peptide" evidence="2">
    <location>
        <begin position="1"/>
        <end position="35"/>
    </location>
</feature>
<keyword evidence="1 2" id="KW-0732">Signal</keyword>
<accession>A0A174GB55</accession>
<reference evidence="4 7" key="1">
    <citation type="submission" date="2015-09" db="EMBL/GenBank/DDBJ databases">
        <authorList>
            <consortium name="Pathogen Informatics"/>
        </authorList>
    </citation>
    <scope>NUCLEOTIDE SEQUENCE [LARGE SCALE GENOMIC DNA]</scope>
    <source>
        <strain evidence="4 7">2789STDY5608823</strain>
    </source>
</reference>
<feature type="domain" description="DUF5067" evidence="3">
    <location>
        <begin position="44"/>
        <end position="152"/>
    </location>
</feature>
<protein>
    <submittedName>
        <fullName evidence="5">DUF5067 domain-containing protein</fullName>
    </submittedName>
</protein>
<dbReference type="PROSITE" id="PS51257">
    <property type="entry name" value="PROKAR_LIPOPROTEIN"/>
    <property type="match status" value="1"/>
</dbReference>
<evidence type="ECO:0000256" key="2">
    <source>
        <dbReference type="SAM" id="SignalP"/>
    </source>
</evidence>
<dbReference type="EMBL" id="WWSR01000023">
    <property type="protein sequence ID" value="MZJ40242.1"/>
    <property type="molecule type" value="Genomic_DNA"/>
</dbReference>
<evidence type="ECO:0000313" key="4">
    <source>
        <dbReference type="EMBL" id="CUO57705.1"/>
    </source>
</evidence>
<sequence length="169" mass="17725">MEHLSVKKAINLARNFGAAGVLAAALVMTSGCSQADDRQTAVQVADSDNAQEDGVYGKMEYSVTGVEVHDSSAGDGGKVAVVRWHAINNRSADSCAVGSYITAYQNKQMLSRGFAADLQEDHFSSQGLAPGGECDGVSIFDLNDMSPIEVKVDGMGAGSNSLDQTFELE</sequence>
<dbReference type="Proteomes" id="UP000095468">
    <property type="component" value="Unassembled WGS sequence"/>
</dbReference>
<dbReference type="AlphaFoldDB" id="A0A174GB55"/>
<dbReference type="InterPro" id="IPR031989">
    <property type="entry name" value="DUF5067"/>
</dbReference>
<dbReference type="RefSeq" id="WP_055287566.1">
    <property type="nucleotide sequence ID" value="NZ_CAXYLW010000024.1"/>
</dbReference>
<dbReference type="Proteomes" id="UP000481598">
    <property type="component" value="Unassembled WGS sequence"/>
</dbReference>
<evidence type="ECO:0000259" key="3">
    <source>
        <dbReference type="Pfam" id="PF16729"/>
    </source>
</evidence>
<dbReference type="EMBL" id="CYYP01000023">
    <property type="protein sequence ID" value="CUO57705.1"/>
    <property type="molecule type" value="Genomic_DNA"/>
</dbReference>
<evidence type="ECO:0000256" key="1">
    <source>
        <dbReference type="ARBA" id="ARBA00022729"/>
    </source>
</evidence>
<evidence type="ECO:0000313" key="9">
    <source>
        <dbReference type="Proteomes" id="UP000481598"/>
    </source>
</evidence>
<reference evidence="8 9" key="2">
    <citation type="journal article" date="2019" name="Nat. Med.">
        <title>A library of human gut bacterial isolates paired with longitudinal multiomics data enables mechanistic microbiome research.</title>
        <authorList>
            <person name="Poyet M."/>
            <person name="Groussin M."/>
            <person name="Gibbons S.M."/>
            <person name="Avila-Pacheco J."/>
            <person name="Jiang X."/>
            <person name="Kearney S.M."/>
            <person name="Perrotta A.R."/>
            <person name="Berdy B."/>
            <person name="Zhao S."/>
            <person name="Lieberman T.D."/>
            <person name="Swanson P.K."/>
            <person name="Smith M."/>
            <person name="Roesemann S."/>
            <person name="Alexander J.E."/>
            <person name="Rich S.A."/>
            <person name="Livny J."/>
            <person name="Vlamakis H."/>
            <person name="Clish C."/>
            <person name="Bullock K."/>
            <person name="Deik A."/>
            <person name="Scott J."/>
            <person name="Pierce K.A."/>
            <person name="Xavier R.J."/>
            <person name="Alm E.J."/>
        </authorList>
    </citation>
    <scope>NUCLEOTIDE SEQUENCE [LARGE SCALE GENOMIC DNA]</scope>
    <source>
        <strain evidence="6 9">BIOML-A10</strain>
        <strain evidence="5 8">BIOML-A20</strain>
    </source>
</reference>
<feature type="chain" id="PRO_5033255520" evidence="2">
    <location>
        <begin position="36"/>
        <end position="169"/>
    </location>
</feature>
<evidence type="ECO:0000313" key="5">
    <source>
        <dbReference type="EMBL" id="MZJ40242.1"/>
    </source>
</evidence>
<gene>
    <name evidence="4" type="ORF">ERS852381_01872</name>
    <name evidence="5" type="ORF">GT464_09905</name>
    <name evidence="6" type="ORF">GT635_09860</name>
</gene>
<name>A0A174GB55_9ACTN</name>
<proteinExistence type="predicted"/>
<evidence type="ECO:0000313" key="7">
    <source>
        <dbReference type="Proteomes" id="UP000095468"/>
    </source>
</evidence>
<dbReference type="Gene3D" id="2.60.40.1240">
    <property type="match status" value="1"/>
</dbReference>
<evidence type="ECO:0000313" key="6">
    <source>
        <dbReference type="EMBL" id="MZJ86743.1"/>
    </source>
</evidence>
<organism evidence="4 7">
    <name type="scientific">Collinsella aerofaciens</name>
    <dbReference type="NCBI Taxonomy" id="74426"/>
    <lineage>
        <taxon>Bacteria</taxon>
        <taxon>Bacillati</taxon>
        <taxon>Actinomycetota</taxon>
        <taxon>Coriobacteriia</taxon>
        <taxon>Coriobacteriales</taxon>
        <taxon>Coriobacteriaceae</taxon>
        <taxon>Collinsella</taxon>
    </lineage>
</organism>
<dbReference type="EMBL" id="WWTB01000029">
    <property type="protein sequence ID" value="MZJ86743.1"/>
    <property type="molecule type" value="Genomic_DNA"/>
</dbReference>
<dbReference type="Proteomes" id="UP000469380">
    <property type="component" value="Unassembled WGS sequence"/>
</dbReference>